<comment type="catalytic activity">
    <reaction evidence="9">
        <text>dihydrourocanate + A = urocanate + AH2</text>
        <dbReference type="Rhea" id="RHEA:36059"/>
        <dbReference type="ChEBI" id="CHEBI:13193"/>
        <dbReference type="ChEBI" id="CHEBI:17499"/>
        <dbReference type="ChEBI" id="CHEBI:27247"/>
        <dbReference type="ChEBI" id="CHEBI:72991"/>
        <dbReference type="EC" id="1.3.99.33"/>
    </reaction>
</comment>
<dbReference type="InterPro" id="IPR007329">
    <property type="entry name" value="FMN-bd"/>
</dbReference>
<dbReference type="Gene3D" id="3.90.700.10">
    <property type="entry name" value="Succinate dehydrogenase/fumarate reductase flavoprotein, catalytic domain"/>
    <property type="match status" value="1"/>
</dbReference>
<comment type="cofactor">
    <cofactor evidence="2">
        <name>FAD</name>
        <dbReference type="ChEBI" id="CHEBI:57692"/>
    </cofactor>
</comment>
<dbReference type="STRING" id="1218493.JF76_10700"/>
<dbReference type="EC" id="1.3.99.33" evidence="4"/>
<dbReference type="GO" id="GO:0010181">
    <property type="term" value="F:FMN binding"/>
    <property type="evidence" value="ECO:0007669"/>
    <property type="project" value="InterPro"/>
</dbReference>
<evidence type="ECO:0000313" key="13">
    <source>
        <dbReference type="Proteomes" id="UP000033533"/>
    </source>
</evidence>
<dbReference type="GO" id="GO:0033765">
    <property type="term" value="F:steroid dehydrogenase activity, acting on the CH-CH group of donors"/>
    <property type="evidence" value="ECO:0007669"/>
    <property type="project" value="UniProtKB-ARBA"/>
</dbReference>
<evidence type="ECO:0000256" key="8">
    <source>
        <dbReference type="ARBA" id="ARBA00023002"/>
    </source>
</evidence>
<dbReference type="SUPFAM" id="SSF56425">
    <property type="entry name" value="Succinate dehydrogenase/fumarate reductase flavoprotein, catalytic domain"/>
    <property type="match status" value="1"/>
</dbReference>
<dbReference type="InterPro" id="IPR036188">
    <property type="entry name" value="FAD/NAD-bd_sf"/>
</dbReference>
<dbReference type="Gene3D" id="3.90.1010.20">
    <property type="match status" value="1"/>
</dbReference>
<dbReference type="HOGENOM" id="CLU_011398_4_0_9"/>
<reference evidence="12 13" key="1">
    <citation type="submission" date="2014-12" db="EMBL/GenBank/DDBJ databases">
        <title>Comparative genomics of the lactic acid bacteria isolated from the honey bee gut.</title>
        <authorList>
            <person name="Ellegaard K.M."/>
            <person name="Tamarit D."/>
            <person name="Javelind E."/>
            <person name="Olofsson T."/>
            <person name="Andersson S.G."/>
            <person name="Vasquez A."/>
        </authorList>
    </citation>
    <scope>NUCLEOTIDE SEQUENCE [LARGE SCALE GENOMIC DNA]</scope>
    <source>
        <strain evidence="12 13">Biut2</strain>
    </source>
</reference>
<feature type="coiled-coil region" evidence="10">
    <location>
        <begin position="80"/>
        <end position="107"/>
    </location>
</feature>
<evidence type="ECO:0000256" key="2">
    <source>
        <dbReference type="ARBA" id="ARBA00001974"/>
    </source>
</evidence>
<dbReference type="GO" id="GO:0016020">
    <property type="term" value="C:membrane"/>
    <property type="evidence" value="ECO:0007669"/>
    <property type="project" value="InterPro"/>
</dbReference>
<dbReference type="Proteomes" id="UP000033533">
    <property type="component" value="Unassembled WGS sequence"/>
</dbReference>
<organism evidence="12 13">
    <name type="scientific">Lactobacillus kullabergensis</name>
    <dbReference type="NCBI Taxonomy" id="1218493"/>
    <lineage>
        <taxon>Bacteria</taxon>
        <taxon>Bacillati</taxon>
        <taxon>Bacillota</taxon>
        <taxon>Bacilli</taxon>
        <taxon>Lactobacillales</taxon>
        <taxon>Lactobacillaceae</taxon>
        <taxon>Lactobacillus</taxon>
    </lineage>
</organism>
<evidence type="ECO:0000256" key="10">
    <source>
        <dbReference type="SAM" id="Coils"/>
    </source>
</evidence>
<dbReference type="PANTHER" id="PTHR43400">
    <property type="entry name" value="FUMARATE REDUCTASE"/>
    <property type="match status" value="1"/>
</dbReference>
<dbReference type="PATRIC" id="fig|1218493.3.peg.1121"/>
<feature type="domain" description="FMN-binding" evidence="11">
    <location>
        <begin position="15"/>
        <end position="90"/>
    </location>
</feature>
<dbReference type="InterPro" id="IPR027477">
    <property type="entry name" value="Succ_DH/fumarate_Rdtase_cat_sf"/>
</dbReference>
<proteinExistence type="inferred from homology"/>
<gene>
    <name evidence="12" type="ORF">JF76_10700</name>
</gene>
<dbReference type="AlphaFoldDB" id="A0A0F4LAY0"/>
<comment type="cofactor">
    <cofactor evidence="1">
        <name>FMN</name>
        <dbReference type="ChEBI" id="CHEBI:58210"/>
    </cofactor>
</comment>
<dbReference type="EMBL" id="JXBY01000019">
    <property type="protein sequence ID" value="KJY55433.1"/>
    <property type="molecule type" value="Genomic_DNA"/>
</dbReference>
<sequence>MKKLTSGNYDIIAHEYENEEMPLEVEIKNDKICKIKTKKKMIPGSLEETAFTKVPNEIIKNQSLSVDAISGATHSVDGLLNAVEKVIEQAGGNAQEYKKEQKEINLNKRHVSAHFSNDFSSRHTKPEQIVKEYNTDFLIVGAGISGLAAAVQARQLDLNTIVIDKNGFVAGNGGGVEGIFGINTKMQKAAGIHAEKEDIISKEAELGQYRADGSFWVDLINNSADNIDWLVNLGVQLTKVDDYHGTCMFPTFHWFKGGFASVGYVPYMKKKADELNVKFLLETSATSIIEENGTIKGVYAKTPEGYIKINAKATLLATGGVGHNPDLLEQQGWSTKNIHYCSMPSNTGDGYQMAMSVGAMDMLKESPEFMMNYIQAFPHEGVHLYLDPINGFMSLPSGGPVVFVNQDGRRFVNENVKKYNLLYQRMAIKATKVTYEIFTQRIFDKLTKNVENADEILAKALKENEGNSLFKANSISELAQKVNLPVAILSKTMKLYNSYCDNGKDLEFNKDKEMLVSMEDGPYYIARLDPSNLIGVGGIGSNRKFEVISNNFEKIPGLYASGMDSTMQYRDVYTITLGGSACAHNVNSGRQAAKNAKQYIQEL</sequence>
<evidence type="ECO:0000256" key="3">
    <source>
        <dbReference type="ARBA" id="ARBA00008040"/>
    </source>
</evidence>
<dbReference type="SMART" id="SM00900">
    <property type="entry name" value="FMN_bind"/>
    <property type="match status" value="1"/>
</dbReference>
<dbReference type="InterPro" id="IPR050315">
    <property type="entry name" value="FAD-oxidoreductase_2"/>
</dbReference>
<dbReference type="Gene3D" id="3.50.50.60">
    <property type="entry name" value="FAD/NAD(P)-binding domain"/>
    <property type="match status" value="1"/>
</dbReference>
<dbReference type="InterPro" id="IPR003953">
    <property type="entry name" value="FAD-dep_OxRdtase_2_FAD-bd"/>
</dbReference>
<keyword evidence="6" id="KW-0285">Flavoprotein</keyword>
<dbReference type="SUPFAM" id="SSF51905">
    <property type="entry name" value="FAD/NAD(P)-binding domain"/>
    <property type="match status" value="1"/>
</dbReference>
<dbReference type="RefSeq" id="WP_244267928.1">
    <property type="nucleotide sequence ID" value="NZ_JBHSZS010000025.1"/>
</dbReference>
<dbReference type="Pfam" id="PF04205">
    <property type="entry name" value="FMN_bind"/>
    <property type="match status" value="1"/>
</dbReference>
<comment type="caution">
    <text evidence="12">The sequence shown here is derived from an EMBL/GenBank/DDBJ whole genome shotgun (WGS) entry which is preliminary data.</text>
</comment>
<evidence type="ECO:0000259" key="11">
    <source>
        <dbReference type="SMART" id="SM00900"/>
    </source>
</evidence>
<keyword evidence="10" id="KW-0175">Coiled coil</keyword>
<evidence type="ECO:0000256" key="9">
    <source>
        <dbReference type="ARBA" id="ARBA00049922"/>
    </source>
</evidence>
<evidence type="ECO:0000256" key="7">
    <source>
        <dbReference type="ARBA" id="ARBA00022827"/>
    </source>
</evidence>
<evidence type="ECO:0000256" key="4">
    <source>
        <dbReference type="ARBA" id="ARBA00013137"/>
    </source>
</evidence>
<keyword evidence="7" id="KW-0274">FAD</keyword>
<comment type="similarity">
    <text evidence="3">Belongs to the FAD-dependent oxidoreductase 2 family. FRD/SDH subfamily.</text>
</comment>
<protein>
    <recommendedName>
        <fullName evidence="5">Urocanate reductase</fullName>
        <ecNumber evidence="4">1.3.99.33</ecNumber>
    </recommendedName>
</protein>
<evidence type="ECO:0000256" key="6">
    <source>
        <dbReference type="ARBA" id="ARBA00022630"/>
    </source>
</evidence>
<evidence type="ECO:0000256" key="1">
    <source>
        <dbReference type="ARBA" id="ARBA00001917"/>
    </source>
</evidence>
<name>A0A0F4LAY0_9LACO</name>
<keyword evidence="8" id="KW-0560">Oxidoreductase</keyword>
<accession>A0A0F4LAY0</accession>
<evidence type="ECO:0000313" key="12">
    <source>
        <dbReference type="EMBL" id="KJY55433.1"/>
    </source>
</evidence>
<evidence type="ECO:0000256" key="5">
    <source>
        <dbReference type="ARBA" id="ARBA00015872"/>
    </source>
</evidence>
<dbReference type="PANTHER" id="PTHR43400:SF7">
    <property type="entry name" value="FAD-DEPENDENT OXIDOREDUCTASE 2 FAD BINDING DOMAIN-CONTAINING PROTEIN"/>
    <property type="match status" value="1"/>
</dbReference>
<dbReference type="Pfam" id="PF00890">
    <property type="entry name" value="FAD_binding_2"/>
    <property type="match status" value="1"/>
</dbReference>